<comment type="caution">
    <text evidence="2">The sequence shown here is derived from an EMBL/GenBank/DDBJ whole genome shotgun (WGS) entry which is preliminary data.</text>
</comment>
<proteinExistence type="predicted"/>
<name>A0ABQ8VZY2_9AGAR</name>
<organism evidence="2 3">
    <name type="scientific">Lentinula lateritia</name>
    <dbReference type="NCBI Taxonomy" id="40482"/>
    <lineage>
        <taxon>Eukaryota</taxon>
        <taxon>Fungi</taxon>
        <taxon>Dikarya</taxon>
        <taxon>Basidiomycota</taxon>
        <taxon>Agaricomycotina</taxon>
        <taxon>Agaricomycetes</taxon>
        <taxon>Agaricomycetidae</taxon>
        <taxon>Agaricales</taxon>
        <taxon>Marasmiineae</taxon>
        <taxon>Omphalotaceae</taxon>
        <taxon>Lentinula</taxon>
    </lineage>
</organism>
<evidence type="ECO:0000313" key="2">
    <source>
        <dbReference type="EMBL" id="KAJ4501596.1"/>
    </source>
</evidence>
<gene>
    <name evidence="2" type="ORF">C8R41DRAFT_4607</name>
</gene>
<evidence type="ECO:0008006" key="4">
    <source>
        <dbReference type="Google" id="ProtNLM"/>
    </source>
</evidence>
<keyword evidence="1" id="KW-1133">Transmembrane helix</keyword>
<keyword evidence="1" id="KW-0472">Membrane</keyword>
<keyword evidence="1" id="KW-0812">Transmembrane</keyword>
<evidence type="ECO:0000313" key="3">
    <source>
        <dbReference type="Proteomes" id="UP001150217"/>
    </source>
</evidence>
<accession>A0ABQ8VZY2</accession>
<protein>
    <recommendedName>
        <fullName evidence="4">Secreted protein</fullName>
    </recommendedName>
</protein>
<keyword evidence="3" id="KW-1185">Reference proteome</keyword>
<dbReference type="EMBL" id="JANVFT010000001">
    <property type="protein sequence ID" value="KAJ4501596.1"/>
    <property type="molecule type" value="Genomic_DNA"/>
</dbReference>
<sequence length="86" mass="10061">MCGHSHFLPLIFISFIHVTPRIVPWLLIFVKQCSDITAISRNLNTQQHPATVDLALLPKFHMWFKIPFPRTRRNARSFVCTFLLTL</sequence>
<feature type="transmembrane region" description="Helical" evidence="1">
    <location>
        <begin position="6"/>
        <end position="30"/>
    </location>
</feature>
<reference evidence="2" key="1">
    <citation type="submission" date="2022-08" db="EMBL/GenBank/DDBJ databases">
        <title>A Global Phylogenomic Analysis of the Shiitake Genus Lentinula.</title>
        <authorList>
            <consortium name="DOE Joint Genome Institute"/>
            <person name="Sierra-Patev S."/>
            <person name="Min B."/>
            <person name="Naranjo-Ortiz M."/>
            <person name="Looney B."/>
            <person name="Konkel Z."/>
            <person name="Slot J.C."/>
            <person name="Sakamoto Y."/>
            <person name="Steenwyk J.L."/>
            <person name="Rokas A."/>
            <person name="Carro J."/>
            <person name="Camarero S."/>
            <person name="Ferreira P."/>
            <person name="Molpeceres G."/>
            <person name="Ruiz-Duenas F.J."/>
            <person name="Serrano A."/>
            <person name="Henrissat B."/>
            <person name="Drula E."/>
            <person name="Hughes K.W."/>
            <person name="Mata J.L."/>
            <person name="Ishikawa N.K."/>
            <person name="Vargas-Isla R."/>
            <person name="Ushijima S."/>
            <person name="Smith C.A."/>
            <person name="Ahrendt S."/>
            <person name="Andreopoulos W."/>
            <person name="He G."/>
            <person name="Labutti K."/>
            <person name="Lipzen A."/>
            <person name="Ng V."/>
            <person name="Riley R."/>
            <person name="Sandor L."/>
            <person name="Barry K."/>
            <person name="Martinez A.T."/>
            <person name="Xiao Y."/>
            <person name="Gibbons J.G."/>
            <person name="Terashima K."/>
            <person name="Grigoriev I.V."/>
            <person name="Hibbett D.S."/>
        </authorList>
    </citation>
    <scope>NUCLEOTIDE SEQUENCE</scope>
    <source>
        <strain evidence="2">RHP3577 ss4</strain>
    </source>
</reference>
<evidence type="ECO:0000256" key="1">
    <source>
        <dbReference type="SAM" id="Phobius"/>
    </source>
</evidence>
<dbReference type="Proteomes" id="UP001150217">
    <property type="component" value="Unassembled WGS sequence"/>
</dbReference>